<dbReference type="Proteomes" id="UP000232122">
    <property type="component" value="Unassembled WGS sequence"/>
</dbReference>
<reference evidence="3" key="1">
    <citation type="submission" date="2017-07" db="EMBL/GenBank/DDBJ databases">
        <title>Leptospira spp. isolated from tropical soils.</title>
        <authorList>
            <person name="Thibeaux R."/>
            <person name="Iraola G."/>
            <person name="Ferres I."/>
            <person name="Bierque E."/>
            <person name="Girault D."/>
            <person name="Soupe-Gilbert M.-E."/>
            <person name="Picardeau M."/>
            <person name="Goarant C."/>
        </authorList>
    </citation>
    <scope>NUCLEOTIDE SEQUENCE [LARGE SCALE GENOMIC DNA]</scope>
    <source>
        <strain evidence="3">ATI7-C-A5</strain>
    </source>
</reference>
<dbReference type="AlphaFoldDB" id="A0A2N0BGI5"/>
<dbReference type="Gene3D" id="1.10.260.40">
    <property type="entry name" value="lambda repressor-like DNA-binding domains"/>
    <property type="match status" value="1"/>
</dbReference>
<dbReference type="SMART" id="SM00530">
    <property type="entry name" value="HTH_XRE"/>
    <property type="match status" value="1"/>
</dbReference>
<evidence type="ECO:0000313" key="2">
    <source>
        <dbReference type="EMBL" id="MDV6237544.1"/>
    </source>
</evidence>
<evidence type="ECO:0000313" key="3">
    <source>
        <dbReference type="EMBL" id="PJZ92805.1"/>
    </source>
</evidence>
<keyword evidence="4" id="KW-1185">Reference proteome</keyword>
<feature type="domain" description="HTH cro/C1-type" evidence="1">
    <location>
        <begin position="12"/>
        <end position="66"/>
    </location>
</feature>
<reference evidence="2 4" key="2">
    <citation type="journal article" date="2018" name="Microb. Genom.">
        <title>Deciphering the unexplored Leptospira diversity from soils uncovers genomic evolution to virulence.</title>
        <authorList>
            <person name="Thibeaux R."/>
            <person name="Iraola G."/>
            <person name="Ferres I."/>
            <person name="Bierque E."/>
            <person name="Girault D."/>
            <person name="Soupe-Gilbert M.E."/>
            <person name="Picardeau M."/>
            <person name="Goarant C."/>
        </authorList>
    </citation>
    <scope>NUCLEOTIDE SEQUENCE [LARGE SCALE GENOMIC DNA]</scope>
    <source>
        <strain evidence="2 4">ATI7-C-A5</strain>
    </source>
</reference>
<accession>A0A2N0B8D9</accession>
<dbReference type="SUPFAM" id="SSF47413">
    <property type="entry name" value="lambda repressor-like DNA-binding domains"/>
    <property type="match status" value="1"/>
</dbReference>
<gene>
    <name evidence="2" type="ORF">CH379_018075</name>
    <name evidence="3" type="ORF">CH379_11135</name>
</gene>
<dbReference type="PROSITE" id="PS50943">
    <property type="entry name" value="HTH_CROC1"/>
    <property type="match status" value="1"/>
</dbReference>
<dbReference type="EMBL" id="NPEF01000103">
    <property type="protein sequence ID" value="PJZ92805.1"/>
    <property type="molecule type" value="Genomic_DNA"/>
</dbReference>
<dbReference type="OrthoDB" id="345870at2"/>
<evidence type="ECO:0000313" key="4">
    <source>
        <dbReference type="Proteomes" id="UP000232122"/>
    </source>
</evidence>
<comment type="caution">
    <text evidence="3">The sequence shown here is derived from an EMBL/GenBank/DDBJ whole genome shotgun (WGS) entry which is preliminary data.</text>
</comment>
<reference evidence="2" key="3">
    <citation type="submission" date="2023-10" db="EMBL/GenBank/DDBJ databases">
        <authorList>
            <person name="Picardeau M."/>
            <person name="Thibeaux R."/>
        </authorList>
    </citation>
    <scope>NUCLEOTIDE SEQUENCE</scope>
    <source>
        <strain evidence="2">ATI7-C-A5</strain>
    </source>
</reference>
<sequence length="133" mass="15062">MVKKETRPGERLAEAMKFLGLNQAEFADSLEMTQQTISKWCSGKLEIQYITALGIEAKHKISHKWLLYGEGGMILSNEDQKVQISIFKKATELVRKVNSTKGLPVLIDDFVTFSNKDQTIILEMVKSLKNKSN</sequence>
<dbReference type="InterPro" id="IPR001387">
    <property type="entry name" value="Cro/C1-type_HTH"/>
</dbReference>
<dbReference type="RefSeq" id="WP_100748137.1">
    <property type="nucleotide sequence ID" value="NZ_NPEF02000026.1"/>
</dbReference>
<dbReference type="Pfam" id="PF01381">
    <property type="entry name" value="HTH_3"/>
    <property type="match status" value="1"/>
</dbReference>
<proteinExistence type="predicted"/>
<accession>A0A2N0BGI5</accession>
<dbReference type="EMBL" id="NPEF02000026">
    <property type="protein sequence ID" value="MDV6237544.1"/>
    <property type="molecule type" value="Genomic_DNA"/>
</dbReference>
<evidence type="ECO:0000259" key="1">
    <source>
        <dbReference type="PROSITE" id="PS50943"/>
    </source>
</evidence>
<dbReference type="CDD" id="cd00093">
    <property type="entry name" value="HTH_XRE"/>
    <property type="match status" value="1"/>
</dbReference>
<dbReference type="GO" id="GO:0003677">
    <property type="term" value="F:DNA binding"/>
    <property type="evidence" value="ECO:0007669"/>
    <property type="project" value="InterPro"/>
</dbReference>
<dbReference type="InterPro" id="IPR010982">
    <property type="entry name" value="Lambda_DNA-bd_dom_sf"/>
</dbReference>
<protein>
    <submittedName>
        <fullName evidence="2 3">Transcriptional regulator</fullName>
    </submittedName>
</protein>
<name>A0A2N0BGI5_9LEPT</name>
<organism evidence="3">
    <name type="scientific">Leptospira ellisii</name>
    <dbReference type="NCBI Taxonomy" id="2023197"/>
    <lineage>
        <taxon>Bacteria</taxon>
        <taxon>Pseudomonadati</taxon>
        <taxon>Spirochaetota</taxon>
        <taxon>Spirochaetia</taxon>
        <taxon>Leptospirales</taxon>
        <taxon>Leptospiraceae</taxon>
        <taxon>Leptospira</taxon>
    </lineage>
</organism>